<organism evidence="1 2">
    <name type="scientific">Paraburkholderia ginsengiterrae</name>
    <dbReference type="NCBI Taxonomy" id="1462993"/>
    <lineage>
        <taxon>Bacteria</taxon>
        <taxon>Pseudomonadati</taxon>
        <taxon>Pseudomonadota</taxon>
        <taxon>Betaproteobacteria</taxon>
        <taxon>Burkholderiales</taxon>
        <taxon>Burkholderiaceae</taxon>
        <taxon>Paraburkholderia</taxon>
    </lineage>
</organism>
<protein>
    <recommendedName>
        <fullName evidence="3">Secreted protein</fullName>
    </recommendedName>
</protein>
<comment type="caution">
    <text evidence="1">The sequence shown here is derived from an EMBL/GenBank/DDBJ whole genome shotgun (WGS) entry which is preliminary data.</text>
</comment>
<reference evidence="1 2" key="1">
    <citation type="submission" date="2016-04" db="EMBL/GenBank/DDBJ databases">
        <title>Reclassification of Paraburkholderia panaciterrae (Farh et al. 2015) Dobritsa &amp; Samadpour 2016 as a later homotypic synonym of Paraburkholderia ginsengiterrae (Farh et al. 2015) Dobritsa &amp; Samadpour 2016.</title>
        <authorList>
            <person name="Dobritsa A.P."/>
            <person name="Kutumbaka K."/>
            <person name="Samadpour M."/>
        </authorList>
    </citation>
    <scope>NUCLEOTIDE SEQUENCE [LARGE SCALE GENOMIC DNA]</scope>
    <source>
        <strain evidence="1 2">DCY85-1</strain>
    </source>
</reference>
<evidence type="ECO:0000313" key="2">
    <source>
        <dbReference type="Proteomes" id="UP000077961"/>
    </source>
</evidence>
<proteinExistence type="predicted"/>
<name>A0ABX2V2G4_9BURK</name>
<evidence type="ECO:0008006" key="3">
    <source>
        <dbReference type="Google" id="ProtNLM"/>
    </source>
</evidence>
<dbReference type="EMBL" id="LXJZ01000048">
    <property type="protein sequence ID" value="OAJ62678.1"/>
    <property type="molecule type" value="Genomic_DNA"/>
</dbReference>
<dbReference type="Proteomes" id="UP000077961">
    <property type="component" value="Unassembled WGS sequence"/>
</dbReference>
<gene>
    <name evidence="1" type="ORF">A6V36_37705</name>
</gene>
<evidence type="ECO:0000313" key="1">
    <source>
        <dbReference type="EMBL" id="OAJ62678.1"/>
    </source>
</evidence>
<accession>A0ABX2V2G4</accession>
<keyword evidence="2" id="KW-1185">Reference proteome</keyword>
<sequence length="65" mass="7874">MMFMLLLCVFCFALRKQPCLLFSQNQVFQRFRSSKPGSAQRLFQTPATYLSMVSRQQYWRYFHPL</sequence>